<keyword evidence="12" id="KW-1185">Reference proteome</keyword>
<gene>
    <name evidence="11" type="ORF">FCL54_13715</name>
</gene>
<accession>A0A5R9F269</accession>
<dbReference type="GO" id="GO:0005886">
    <property type="term" value="C:plasma membrane"/>
    <property type="evidence" value="ECO:0007669"/>
    <property type="project" value="UniProtKB-SubCell"/>
</dbReference>
<keyword evidence="5 9" id="KW-0812">Transmembrane</keyword>
<evidence type="ECO:0000256" key="4">
    <source>
        <dbReference type="ARBA" id="ARBA00022519"/>
    </source>
</evidence>
<dbReference type="EMBL" id="SWLG01000009">
    <property type="protein sequence ID" value="TLS36580.1"/>
    <property type="molecule type" value="Genomic_DNA"/>
</dbReference>
<evidence type="ECO:0000256" key="9">
    <source>
        <dbReference type="SAM" id="Phobius"/>
    </source>
</evidence>
<organism evidence="11 12">
    <name type="scientific">Exobacillus caeni</name>
    <dbReference type="NCBI Taxonomy" id="2574798"/>
    <lineage>
        <taxon>Bacteria</taxon>
        <taxon>Bacillati</taxon>
        <taxon>Bacillota</taxon>
        <taxon>Bacilli</taxon>
        <taxon>Bacillales</taxon>
        <taxon>Guptibacillaceae</taxon>
        <taxon>Exobacillus</taxon>
    </lineage>
</organism>
<protein>
    <submittedName>
        <fullName evidence="11">TRAP transporter small permease</fullName>
    </submittedName>
</protein>
<dbReference type="InterPro" id="IPR055348">
    <property type="entry name" value="DctQ"/>
</dbReference>
<dbReference type="GO" id="GO:0015740">
    <property type="term" value="P:C4-dicarboxylate transport"/>
    <property type="evidence" value="ECO:0007669"/>
    <property type="project" value="TreeGrafter"/>
</dbReference>
<feature type="domain" description="Tripartite ATP-independent periplasmic transporters DctQ component" evidence="10">
    <location>
        <begin position="24"/>
        <end position="154"/>
    </location>
</feature>
<feature type="transmembrane region" description="Helical" evidence="9">
    <location>
        <begin position="127"/>
        <end position="146"/>
    </location>
</feature>
<feature type="transmembrane region" description="Helical" evidence="9">
    <location>
        <begin position="47"/>
        <end position="65"/>
    </location>
</feature>
<evidence type="ECO:0000313" key="12">
    <source>
        <dbReference type="Proteomes" id="UP000308230"/>
    </source>
</evidence>
<evidence type="ECO:0000256" key="8">
    <source>
        <dbReference type="ARBA" id="ARBA00038436"/>
    </source>
</evidence>
<dbReference type="Pfam" id="PF04290">
    <property type="entry name" value="DctQ"/>
    <property type="match status" value="1"/>
</dbReference>
<dbReference type="OrthoDB" id="9815614at2"/>
<comment type="similarity">
    <text evidence="8">Belongs to the TRAP transporter small permease family.</text>
</comment>
<feature type="transmembrane region" description="Helical" evidence="9">
    <location>
        <begin position="12"/>
        <end position="32"/>
    </location>
</feature>
<reference evidence="11 12" key="1">
    <citation type="submission" date="2019-04" db="EMBL/GenBank/DDBJ databases">
        <title>Bacillus caeni sp. nov., a bacterium isolated from mangrove sediment.</title>
        <authorList>
            <person name="Huang H."/>
            <person name="Mo K."/>
            <person name="Hu Y."/>
        </authorList>
    </citation>
    <scope>NUCLEOTIDE SEQUENCE [LARGE SCALE GENOMIC DNA]</scope>
    <source>
        <strain evidence="11 12">HB172195</strain>
    </source>
</reference>
<evidence type="ECO:0000256" key="3">
    <source>
        <dbReference type="ARBA" id="ARBA00022475"/>
    </source>
</evidence>
<dbReference type="PANTHER" id="PTHR35011">
    <property type="entry name" value="2,3-DIKETO-L-GULONATE TRAP TRANSPORTER SMALL PERMEASE PROTEIN YIAM"/>
    <property type="match status" value="1"/>
</dbReference>
<keyword evidence="2" id="KW-0813">Transport</keyword>
<comment type="caution">
    <text evidence="11">The sequence shown here is derived from an EMBL/GenBank/DDBJ whole genome shotgun (WGS) entry which is preliminary data.</text>
</comment>
<evidence type="ECO:0000256" key="5">
    <source>
        <dbReference type="ARBA" id="ARBA00022692"/>
    </source>
</evidence>
<evidence type="ECO:0000259" key="10">
    <source>
        <dbReference type="Pfam" id="PF04290"/>
    </source>
</evidence>
<evidence type="ECO:0000313" key="11">
    <source>
        <dbReference type="EMBL" id="TLS36580.1"/>
    </source>
</evidence>
<evidence type="ECO:0000256" key="1">
    <source>
        <dbReference type="ARBA" id="ARBA00004429"/>
    </source>
</evidence>
<keyword evidence="7 9" id="KW-0472">Membrane</keyword>
<dbReference type="PANTHER" id="PTHR35011:SF2">
    <property type="entry name" value="2,3-DIKETO-L-GULONATE TRAP TRANSPORTER SMALL PERMEASE PROTEIN YIAM"/>
    <property type="match status" value="1"/>
</dbReference>
<dbReference type="RefSeq" id="WP_138127229.1">
    <property type="nucleotide sequence ID" value="NZ_SWLG01000009.1"/>
</dbReference>
<evidence type="ECO:0000256" key="7">
    <source>
        <dbReference type="ARBA" id="ARBA00023136"/>
    </source>
</evidence>
<sequence length="168" mass="18587">MKMINTFLDRVEEIIVAVSLTIAVALTFTEVILRKFFGSSLGFTQEAVIYLLIIAGLIGASIGVRKKVHLGVDLVIQQYSPKVQKAIVIATTTISVLFCLTFTFLGIEQVQVIATFGQVTPEMEIPLYIPIMVVPISFGLMSFRFIQQLVNNIKTPAEEILQQEEGAH</sequence>
<evidence type="ECO:0000256" key="2">
    <source>
        <dbReference type="ARBA" id="ARBA00022448"/>
    </source>
</evidence>
<keyword evidence="6 9" id="KW-1133">Transmembrane helix</keyword>
<dbReference type="InterPro" id="IPR007387">
    <property type="entry name" value="TRAP_DctQ"/>
</dbReference>
<keyword evidence="4" id="KW-0997">Cell inner membrane</keyword>
<proteinExistence type="inferred from homology"/>
<keyword evidence="3" id="KW-1003">Cell membrane</keyword>
<dbReference type="GO" id="GO:0022857">
    <property type="term" value="F:transmembrane transporter activity"/>
    <property type="evidence" value="ECO:0007669"/>
    <property type="project" value="TreeGrafter"/>
</dbReference>
<dbReference type="Proteomes" id="UP000308230">
    <property type="component" value="Unassembled WGS sequence"/>
</dbReference>
<evidence type="ECO:0000256" key="6">
    <source>
        <dbReference type="ARBA" id="ARBA00022989"/>
    </source>
</evidence>
<name>A0A5R9F269_9BACL</name>
<dbReference type="AlphaFoldDB" id="A0A5R9F269"/>
<comment type="subcellular location">
    <subcellularLocation>
        <location evidence="1">Cell inner membrane</location>
        <topology evidence="1">Multi-pass membrane protein</topology>
    </subcellularLocation>
</comment>
<feature type="transmembrane region" description="Helical" evidence="9">
    <location>
        <begin position="86"/>
        <end position="107"/>
    </location>
</feature>